<dbReference type="Pfam" id="PF01728">
    <property type="entry name" value="FtsJ"/>
    <property type="match status" value="1"/>
</dbReference>
<dbReference type="GO" id="GO:0032259">
    <property type="term" value="P:methylation"/>
    <property type="evidence" value="ECO:0007669"/>
    <property type="project" value="InterPro"/>
</dbReference>
<dbReference type="Pfam" id="PF01479">
    <property type="entry name" value="S4"/>
    <property type="match status" value="1"/>
</dbReference>
<protein>
    <submittedName>
        <fullName evidence="3">TlyA family rRNA (Cytidine-2'-O)-methyltransferase</fullName>
    </submittedName>
</protein>
<dbReference type="SUPFAM" id="SSF55174">
    <property type="entry name" value="Alpha-L RNA-binding motif"/>
    <property type="match status" value="1"/>
</dbReference>
<name>A0A8B2VFF1_CUTAC</name>
<dbReference type="CDD" id="cd02440">
    <property type="entry name" value="AdoMet_MTases"/>
    <property type="match status" value="1"/>
</dbReference>
<evidence type="ECO:0000313" key="3">
    <source>
        <dbReference type="EMBL" id="PGF32022.1"/>
    </source>
</evidence>
<dbReference type="SUPFAM" id="SSF53335">
    <property type="entry name" value="S-adenosyl-L-methionine-dependent methyltransferases"/>
    <property type="match status" value="1"/>
</dbReference>
<dbReference type="SMART" id="SM00363">
    <property type="entry name" value="S4"/>
    <property type="match status" value="1"/>
</dbReference>
<dbReference type="GO" id="GO:0003723">
    <property type="term" value="F:RNA binding"/>
    <property type="evidence" value="ECO:0007669"/>
    <property type="project" value="UniProtKB-KW"/>
</dbReference>
<dbReference type="NCBIfam" id="TIGR00478">
    <property type="entry name" value="tly"/>
    <property type="match status" value="1"/>
</dbReference>
<dbReference type="EMBL" id="MVCE01000006">
    <property type="protein sequence ID" value="PGF32022.1"/>
    <property type="molecule type" value="Genomic_DNA"/>
</dbReference>
<evidence type="ECO:0000313" key="4">
    <source>
        <dbReference type="Proteomes" id="UP000226191"/>
    </source>
</evidence>
<dbReference type="Gene3D" id="3.40.50.150">
    <property type="entry name" value="Vaccinia Virus protein VP39"/>
    <property type="match status" value="1"/>
</dbReference>
<dbReference type="InterPro" id="IPR029063">
    <property type="entry name" value="SAM-dependent_MTases_sf"/>
</dbReference>
<dbReference type="CDD" id="cd00165">
    <property type="entry name" value="S4"/>
    <property type="match status" value="1"/>
</dbReference>
<dbReference type="Proteomes" id="UP000226191">
    <property type="component" value="Unassembled WGS sequence"/>
</dbReference>
<dbReference type="OrthoDB" id="9784736at2"/>
<dbReference type="InterPro" id="IPR004538">
    <property type="entry name" value="Hemolysin_A/TlyA"/>
</dbReference>
<dbReference type="GeneID" id="92857373"/>
<dbReference type="InterPro" id="IPR002942">
    <property type="entry name" value="S4_RNA-bd"/>
</dbReference>
<dbReference type="PANTHER" id="PTHR32319">
    <property type="entry name" value="BACTERIAL HEMOLYSIN-LIKE PROTEIN"/>
    <property type="match status" value="1"/>
</dbReference>
<sequence>MRLPPMDAPRSRRWQSVPVRLDQALVEAGLARSRTLATRLVREGRVTVNRVVVTKPAMKVSTADVLVADEEVWVSRGAHKLLGALDILGVQVPSRVLDAGASTGGFTQVVLSRGAKLVHAVDVGHDQMSPVLRNDPRVIVHEGLNLRDLQPADLAVDGVVEPVDLVVGDVSFISLTMILEPMSAVVSPDGLMLLLVKPQFEVGRKALGAHGVVTDPALRLQAIAGVMAAAVDLGWRMRDECDSPLPGQDGNVEHFFLLERTGR</sequence>
<keyword evidence="1" id="KW-0694">RNA-binding</keyword>
<dbReference type="InterPro" id="IPR036986">
    <property type="entry name" value="S4_RNA-bd_sf"/>
</dbReference>
<dbReference type="PANTHER" id="PTHR32319:SF0">
    <property type="entry name" value="BACTERIAL HEMOLYSIN-LIKE PROTEIN"/>
    <property type="match status" value="1"/>
</dbReference>
<dbReference type="Gene3D" id="3.10.290.10">
    <property type="entry name" value="RNA-binding S4 domain"/>
    <property type="match status" value="1"/>
</dbReference>
<gene>
    <name evidence="3" type="ORF">B1B09_11185</name>
</gene>
<proteinExistence type="inferred from homology"/>
<organism evidence="3 4">
    <name type="scientific">Cutibacterium acnes</name>
    <name type="common">Propionibacterium acnes</name>
    <dbReference type="NCBI Taxonomy" id="1747"/>
    <lineage>
        <taxon>Bacteria</taxon>
        <taxon>Bacillati</taxon>
        <taxon>Actinomycetota</taxon>
        <taxon>Actinomycetes</taxon>
        <taxon>Propionibacteriales</taxon>
        <taxon>Propionibacteriaceae</taxon>
        <taxon>Cutibacterium</taxon>
    </lineage>
</organism>
<dbReference type="PIRSF" id="PIRSF005578">
    <property type="entry name" value="TlyA"/>
    <property type="match status" value="1"/>
</dbReference>
<comment type="similarity">
    <text evidence="2">Belongs to the TlyA family.</text>
</comment>
<dbReference type="RefSeq" id="WP_073842153.1">
    <property type="nucleotide sequence ID" value="NZ_AP022844.1"/>
</dbReference>
<dbReference type="PROSITE" id="PS50889">
    <property type="entry name" value="S4"/>
    <property type="match status" value="1"/>
</dbReference>
<dbReference type="InterPro" id="IPR002877">
    <property type="entry name" value="RNA_MeTrfase_FtsJ_dom"/>
</dbReference>
<comment type="caution">
    <text evidence="3">The sequence shown here is derived from an EMBL/GenBank/DDBJ whole genome shotgun (WGS) entry which is preliminary data.</text>
</comment>
<dbReference type="GO" id="GO:0008168">
    <property type="term" value="F:methyltransferase activity"/>
    <property type="evidence" value="ECO:0007669"/>
    <property type="project" value="InterPro"/>
</dbReference>
<dbReference type="AlphaFoldDB" id="A0A8B2VFF1"/>
<dbReference type="InterPro" id="IPR047048">
    <property type="entry name" value="TlyA"/>
</dbReference>
<accession>A0A8B2VFF1</accession>
<evidence type="ECO:0000256" key="1">
    <source>
        <dbReference type="ARBA" id="ARBA00022884"/>
    </source>
</evidence>
<reference evidence="3 4" key="1">
    <citation type="submission" date="2017-02" db="EMBL/GenBank/DDBJ databases">
        <title>Prevalence of linear plasmids in Cutibacterium acnes isolates obtained from cancerous prostatic tissue.</title>
        <authorList>
            <person name="Davidsson S."/>
            <person name="Bruggemann H."/>
        </authorList>
    </citation>
    <scope>NUCLEOTIDE SEQUENCE [LARGE SCALE GENOMIC DNA]</scope>
    <source>
        <strain evidence="3 4">11-78</strain>
    </source>
</reference>
<evidence type="ECO:0000256" key="2">
    <source>
        <dbReference type="ARBA" id="ARBA00029460"/>
    </source>
</evidence>